<dbReference type="GO" id="GO:0098542">
    <property type="term" value="P:defense response to other organism"/>
    <property type="evidence" value="ECO:0007669"/>
    <property type="project" value="InterPro"/>
</dbReference>
<evidence type="ECO:0000256" key="2">
    <source>
        <dbReference type="ARBA" id="ARBA00023136"/>
    </source>
</evidence>
<evidence type="ECO:0000256" key="1">
    <source>
        <dbReference type="ARBA" id="ARBA00004370"/>
    </source>
</evidence>
<evidence type="ECO:0000313" key="3">
    <source>
        <dbReference type="EMBL" id="MCL7023040.1"/>
    </source>
</evidence>
<gene>
    <name evidence="3" type="ORF">MKW94_003189</name>
</gene>
<evidence type="ECO:0000313" key="4">
    <source>
        <dbReference type="Proteomes" id="UP001177140"/>
    </source>
</evidence>
<reference evidence="3" key="1">
    <citation type="submission" date="2022-03" db="EMBL/GenBank/DDBJ databases">
        <title>A functionally conserved STORR gene fusion in Papaver species that diverged 16.8 million years ago.</title>
        <authorList>
            <person name="Catania T."/>
        </authorList>
    </citation>
    <scope>NUCLEOTIDE SEQUENCE</scope>
    <source>
        <strain evidence="3">S-191538</strain>
    </source>
</reference>
<name>A0AA41RSU0_PAPNU</name>
<organism evidence="3 4">
    <name type="scientific">Papaver nudicaule</name>
    <name type="common">Iceland poppy</name>
    <dbReference type="NCBI Taxonomy" id="74823"/>
    <lineage>
        <taxon>Eukaryota</taxon>
        <taxon>Viridiplantae</taxon>
        <taxon>Streptophyta</taxon>
        <taxon>Embryophyta</taxon>
        <taxon>Tracheophyta</taxon>
        <taxon>Spermatophyta</taxon>
        <taxon>Magnoliopsida</taxon>
        <taxon>Ranunculales</taxon>
        <taxon>Papaveraceae</taxon>
        <taxon>Papaveroideae</taxon>
        <taxon>Papaver</taxon>
    </lineage>
</organism>
<keyword evidence="4" id="KW-1185">Reference proteome</keyword>
<accession>A0AA41RSU0</accession>
<protein>
    <submittedName>
        <fullName evidence="3">Uncharacterized protein</fullName>
    </submittedName>
</protein>
<comment type="subcellular location">
    <subcellularLocation>
        <location evidence="1">Membrane</location>
    </subcellularLocation>
</comment>
<comment type="caution">
    <text evidence="3">The sequence shown here is derived from an EMBL/GenBank/DDBJ whole genome shotgun (WGS) entry which is preliminary data.</text>
</comment>
<dbReference type="PANTHER" id="PTHR31415:SF4">
    <property type="entry name" value="NDR1_HIN1-LIKE PROTEIN 3"/>
    <property type="match status" value="1"/>
</dbReference>
<proteinExistence type="predicted"/>
<dbReference type="InterPro" id="IPR044839">
    <property type="entry name" value="NDR1-like"/>
</dbReference>
<dbReference type="Proteomes" id="UP001177140">
    <property type="component" value="Unassembled WGS sequence"/>
</dbReference>
<dbReference type="AlphaFoldDB" id="A0AA41RSU0"/>
<dbReference type="EMBL" id="JAJJMA010017886">
    <property type="protein sequence ID" value="MCL7023040.1"/>
    <property type="molecule type" value="Genomic_DNA"/>
</dbReference>
<dbReference type="PANTHER" id="PTHR31415">
    <property type="entry name" value="OS05G0367900 PROTEIN"/>
    <property type="match status" value="1"/>
</dbReference>
<dbReference type="GO" id="GO:0005886">
    <property type="term" value="C:plasma membrane"/>
    <property type="evidence" value="ECO:0007669"/>
    <property type="project" value="TreeGrafter"/>
</dbReference>
<sequence length="189" mass="21548">MKFHVMDALLTQFYLTSDDILQYNLALNIFVRNSDKMTGISYSYIDAAAYCYGKNVALVPLMPFQQDSKNTTLLRPVFRGQTSFKLLGSDLVQFSNDQRDGRYPIYIKLHLKSKLLYGGERSSSTDGTVNCGWLRLPLLGSSSDNNQTVIGFKTERCRVIVHGIYITIRIIVEISIFQFPWLDVPKTNK</sequence>
<dbReference type="GO" id="GO:0009506">
    <property type="term" value="C:plasmodesma"/>
    <property type="evidence" value="ECO:0007669"/>
    <property type="project" value="TreeGrafter"/>
</dbReference>
<keyword evidence="2" id="KW-0472">Membrane</keyword>